<keyword evidence="7 10" id="KW-0472">Membrane</keyword>
<dbReference type="PANTHER" id="PTHR21015:SF22">
    <property type="entry name" value="GLYCOSYLTRANSFERASE"/>
    <property type="match status" value="1"/>
</dbReference>
<evidence type="ECO:0000256" key="7">
    <source>
        <dbReference type="ARBA" id="ARBA00023136"/>
    </source>
</evidence>
<keyword evidence="1 10" id="KW-1003">Cell membrane</keyword>
<keyword evidence="5 10" id="KW-0133">Cell shape</keyword>
<feature type="binding site" evidence="10">
    <location>
        <position position="294"/>
    </location>
    <ligand>
        <name>UDP-N-acetyl-alpha-D-glucosamine</name>
        <dbReference type="ChEBI" id="CHEBI:57705"/>
    </ligand>
</feature>
<dbReference type="HAMAP" id="MF_00033">
    <property type="entry name" value="MurG"/>
    <property type="match status" value="1"/>
</dbReference>
<dbReference type="InterPro" id="IPR004276">
    <property type="entry name" value="GlycoTrans_28_N"/>
</dbReference>
<evidence type="ECO:0000256" key="9">
    <source>
        <dbReference type="ARBA" id="ARBA00023316"/>
    </source>
</evidence>
<evidence type="ECO:0000256" key="3">
    <source>
        <dbReference type="ARBA" id="ARBA00022676"/>
    </source>
</evidence>
<keyword evidence="4 10" id="KW-0808">Transferase</keyword>
<dbReference type="Gene3D" id="3.40.50.2000">
    <property type="entry name" value="Glycogen Phosphorylase B"/>
    <property type="match status" value="2"/>
</dbReference>
<evidence type="ECO:0000259" key="11">
    <source>
        <dbReference type="Pfam" id="PF03033"/>
    </source>
</evidence>
<keyword evidence="8 10" id="KW-0131">Cell cycle</keyword>
<protein>
    <recommendedName>
        <fullName evidence="10">UDP-N-acetylglucosamine--N-acetylmuramyl-(pentapeptide) pyrophosphoryl-undecaprenol N-acetylglucosamine transferase</fullName>
        <ecNumber evidence="10">2.4.1.227</ecNumber>
    </recommendedName>
    <alternativeName>
        <fullName evidence="10">Undecaprenyl-PP-MurNAc-pentapeptide-UDPGlcNAc GlcNAc transferase</fullName>
    </alternativeName>
</protein>
<evidence type="ECO:0000256" key="6">
    <source>
        <dbReference type="ARBA" id="ARBA00022984"/>
    </source>
</evidence>
<keyword evidence="9 10" id="KW-0961">Cell wall biogenesis/degradation</keyword>
<evidence type="ECO:0000256" key="2">
    <source>
        <dbReference type="ARBA" id="ARBA00022618"/>
    </source>
</evidence>
<dbReference type="EC" id="2.4.1.227" evidence="10"/>
<evidence type="ECO:0000256" key="5">
    <source>
        <dbReference type="ARBA" id="ARBA00022960"/>
    </source>
</evidence>
<evidence type="ECO:0000256" key="1">
    <source>
        <dbReference type="ARBA" id="ARBA00022475"/>
    </source>
</evidence>
<name>A0AAW4FMH3_9HYPH</name>
<dbReference type="GO" id="GO:0008360">
    <property type="term" value="P:regulation of cell shape"/>
    <property type="evidence" value="ECO:0007669"/>
    <property type="project" value="UniProtKB-KW"/>
</dbReference>
<proteinExistence type="inferred from homology"/>
<dbReference type="EMBL" id="WXFA01000009">
    <property type="protein sequence ID" value="MBM3092366.1"/>
    <property type="molecule type" value="Genomic_DNA"/>
</dbReference>
<dbReference type="CDD" id="cd03785">
    <property type="entry name" value="GT28_MurG"/>
    <property type="match status" value="1"/>
</dbReference>
<feature type="domain" description="Glycosyl transferase family 28 C-terminal" evidence="12">
    <location>
        <begin position="187"/>
        <end position="351"/>
    </location>
</feature>
<evidence type="ECO:0000256" key="10">
    <source>
        <dbReference type="HAMAP-Rule" id="MF_00033"/>
    </source>
</evidence>
<dbReference type="RefSeq" id="WP_203528248.1">
    <property type="nucleotide sequence ID" value="NZ_CP083370.1"/>
</dbReference>
<dbReference type="GO" id="GO:0009252">
    <property type="term" value="P:peptidoglycan biosynthetic process"/>
    <property type="evidence" value="ECO:0007669"/>
    <property type="project" value="UniProtKB-UniRule"/>
</dbReference>
<dbReference type="GO" id="GO:0005975">
    <property type="term" value="P:carbohydrate metabolic process"/>
    <property type="evidence" value="ECO:0007669"/>
    <property type="project" value="InterPro"/>
</dbReference>
<dbReference type="InterPro" id="IPR006009">
    <property type="entry name" value="GlcNAc_MurG"/>
</dbReference>
<dbReference type="Proteomes" id="UP000744980">
    <property type="component" value="Unassembled WGS sequence"/>
</dbReference>
<comment type="catalytic activity">
    <reaction evidence="10">
        <text>di-trans,octa-cis-undecaprenyl diphospho-N-acetyl-alpha-D-muramoyl-L-alanyl-D-glutamyl-meso-2,6-diaminopimeloyl-D-alanyl-D-alanine + UDP-N-acetyl-alpha-D-glucosamine = di-trans,octa-cis-undecaprenyl diphospho-[N-acetyl-alpha-D-glucosaminyl-(1-&gt;4)]-N-acetyl-alpha-D-muramoyl-L-alanyl-D-glutamyl-meso-2,6-diaminopimeloyl-D-alanyl-D-alanine + UDP + H(+)</text>
        <dbReference type="Rhea" id="RHEA:31227"/>
        <dbReference type="ChEBI" id="CHEBI:15378"/>
        <dbReference type="ChEBI" id="CHEBI:57705"/>
        <dbReference type="ChEBI" id="CHEBI:58223"/>
        <dbReference type="ChEBI" id="CHEBI:61387"/>
        <dbReference type="ChEBI" id="CHEBI:61388"/>
        <dbReference type="EC" id="2.4.1.227"/>
    </reaction>
</comment>
<dbReference type="GO" id="GO:0071555">
    <property type="term" value="P:cell wall organization"/>
    <property type="evidence" value="ECO:0007669"/>
    <property type="project" value="UniProtKB-KW"/>
</dbReference>
<feature type="binding site" evidence="10">
    <location>
        <position position="165"/>
    </location>
    <ligand>
        <name>UDP-N-acetyl-alpha-D-glucosamine</name>
        <dbReference type="ChEBI" id="CHEBI:57705"/>
    </ligand>
</feature>
<evidence type="ECO:0000259" key="12">
    <source>
        <dbReference type="Pfam" id="PF04101"/>
    </source>
</evidence>
<keyword evidence="6 10" id="KW-0573">Peptidoglycan synthesis</keyword>
<comment type="caution">
    <text evidence="13">The sequence shown here is derived from an EMBL/GenBank/DDBJ whole genome shotgun (WGS) entry which is preliminary data.</text>
</comment>
<sequence length="374" mass="38968">MTKGIILLAAGGTGGHLFPAEALAHELKANGYSVHLVTDSRAERFAGKFPADEVHVVPSATIGSKNPIHVVRSLWTLWTGMRAARQLIARLRPKAVVGFGGYPTVPPLLAATGMGVPSMIHEQNAVMGRANKALASRVKAIAGGFLPEGTGTFAAKTVTTGNPVRPAVLDAAKVPYVAAAGEAPFHLVVFGGSQGAQYFSKAIPQAICRLDDALRQRLTVTQQARPEDRDGVIATYEKLGVPAEVSPFFTDMAERIAGAQLVICRSGASTVSELAVIGRPAILVPYPYALDHDQAANAAAIAAKGGAKVIAQAELTAERLAGILAEAMANPQSLAQMAANARETGKPDAARLLASMVEAIASGLTVETFKEKRS</sequence>
<dbReference type="Pfam" id="PF03033">
    <property type="entry name" value="Glyco_transf_28"/>
    <property type="match status" value="1"/>
</dbReference>
<reference evidence="13 14" key="1">
    <citation type="submission" date="2020-01" db="EMBL/GenBank/DDBJ databases">
        <title>Draft genome assembly of Ensifer adhaerens T173.</title>
        <authorList>
            <person name="Craig J.E."/>
            <person name="Stinchcombe J.R."/>
        </authorList>
    </citation>
    <scope>NUCLEOTIDE SEQUENCE [LARGE SCALE GENOMIC DNA]</scope>
    <source>
        <strain evidence="13 14">T173</strain>
    </source>
</reference>
<dbReference type="Pfam" id="PF04101">
    <property type="entry name" value="Glyco_tran_28_C"/>
    <property type="match status" value="1"/>
</dbReference>
<dbReference type="PANTHER" id="PTHR21015">
    <property type="entry name" value="UDP-N-ACETYLGLUCOSAMINE--N-ACETYLMURAMYL-(PENTAPEPTIDE) PYROPHOSPHORYL-UNDECAPRENOL N-ACETYLGLUCOSAMINE TRANSFERASE 1"/>
    <property type="match status" value="1"/>
</dbReference>
<evidence type="ECO:0000256" key="4">
    <source>
        <dbReference type="ARBA" id="ARBA00022679"/>
    </source>
</evidence>
<dbReference type="GO" id="GO:0050511">
    <property type="term" value="F:undecaprenyldiphospho-muramoylpentapeptide beta-N-acetylglucosaminyltransferase activity"/>
    <property type="evidence" value="ECO:0007669"/>
    <property type="project" value="UniProtKB-UniRule"/>
</dbReference>
<accession>A0AAW4FMH3</accession>
<evidence type="ECO:0000256" key="8">
    <source>
        <dbReference type="ARBA" id="ARBA00023306"/>
    </source>
</evidence>
<keyword evidence="2 10" id="KW-0132">Cell division</keyword>
<evidence type="ECO:0000313" key="13">
    <source>
        <dbReference type="EMBL" id="MBM3092366.1"/>
    </source>
</evidence>
<feature type="binding site" evidence="10">
    <location>
        <begin position="13"/>
        <end position="15"/>
    </location>
    <ligand>
        <name>UDP-N-acetyl-alpha-D-glucosamine</name>
        <dbReference type="ChEBI" id="CHEBI:57705"/>
    </ligand>
</feature>
<gene>
    <name evidence="10 13" type="primary">murG</name>
    <name evidence="13" type="ORF">GFB56_16310</name>
</gene>
<comment type="caution">
    <text evidence="10">Lacks conserved residue(s) required for the propagation of feature annotation.</text>
</comment>
<dbReference type="AlphaFoldDB" id="A0AAW4FMH3"/>
<organism evidence="13 14">
    <name type="scientific">Ensifer canadensis</name>
    <dbReference type="NCBI Taxonomy" id="555315"/>
    <lineage>
        <taxon>Bacteria</taxon>
        <taxon>Pseudomonadati</taxon>
        <taxon>Pseudomonadota</taxon>
        <taxon>Alphaproteobacteria</taxon>
        <taxon>Hyphomicrobiales</taxon>
        <taxon>Rhizobiaceae</taxon>
        <taxon>Sinorhizobium/Ensifer group</taxon>
        <taxon>Ensifer</taxon>
    </lineage>
</organism>
<keyword evidence="3 10" id="KW-0328">Glycosyltransferase</keyword>
<feature type="domain" description="Glycosyltransferase family 28 N-terminal" evidence="11">
    <location>
        <begin position="6"/>
        <end position="142"/>
    </location>
</feature>
<keyword evidence="14" id="KW-1185">Reference proteome</keyword>
<dbReference type="GO" id="GO:0051301">
    <property type="term" value="P:cell division"/>
    <property type="evidence" value="ECO:0007669"/>
    <property type="project" value="UniProtKB-KW"/>
</dbReference>
<dbReference type="InterPro" id="IPR007235">
    <property type="entry name" value="Glyco_trans_28_C"/>
</dbReference>
<dbReference type="SUPFAM" id="SSF53756">
    <property type="entry name" value="UDP-Glycosyltransferase/glycogen phosphorylase"/>
    <property type="match status" value="1"/>
</dbReference>
<comment type="pathway">
    <text evidence="10">Cell wall biogenesis; peptidoglycan biosynthesis.</text>
</comment>
<dbReference type="NCBIfam" id="TIGR01133">
    <property type="entry name" value="murG"/>
    <property type="match status" value="1"/>
</dbReference>
<evidence type="ECO:0000313" key="14">
    <source>
        <dbReference type="Proteomes" id="UP000744980"/>
    </source>
</evidence>
<comment type="similarity">
    <text evidence="10">Belongs to the glycosyltransferase 28 family. MurG subfamily.</text>
</comment>
<comment type="function">
    <text evidence="10">Cell wall formation. Catalyzes the transfer of a GlcNAc subunit on undecaprenyl-pyrophosphoryl-MurNAc-pentapeptide (lipid intermediate I) to form undecaprenyl-pyrophosphoryl-MurNAc-(pentapeptide)GlcNAc (lipid intermediate II).</text>
</comment>
<comment type="subcellular location">
    <subcellularLocation>
        <location evidence="10">Cell membrane</location>
        <topology evidence="10">Peripheral membrane protein</topology>
        <orientation evidence="10">Cytoplasmic side</orientation>
    </subcellularLocation>
</comment>
<feature type="binding site" evidence="10">
    <location>
        <position position="124"/>
    </location>
    <ligand>
        <name>UDP-N-acetyl-alpha-D-glucosamine</name>
        <dbReference type="ChEBI" id="CHEBI:57705"/>
    </ligand>
</feature>
<dbReference type="GO" id="GO:0005886">
    <property type="term" value="C:plasma membrane"/>
    <property type="evidence" value="ECO:0007669"/>
    <property type="project" value="UniProtKB-SubCell"/>
</dbReference>
<feature type="binding site" evidence="10">
    <location>
        <position position="193"/>
    </location>
    <ligand>
        <name>UDP-N-acetyl-alpha-D-glucosamine</name>
        <dbReference type="ChEBI" id="CHEBI:57705"/>
    </ligand>
</feature>